<dbReference type="Proteomes" id="UP000503330">
    <property type="component" value="Chromosome"/>
</dbReference>
<proteinExistence type="predicted"/>
<evidence type="ECO:0000313" key="2">
    <source>
        <dbReference type="Proteomes" id="UP000503330"/>
    </source>
</evidence>
<reference evidence="1 2" key="1">
    <citation type="submission" date="2020-02" db="EMBL/GenBank/DDBJ databases">
        <authorList>
            <person name="Kociolek L.K."/>
            <person name="Ozer E.A."/>
        </authorList>
    </citation>
    <scope>NUCLEOTIDE SEQUENCE [LARGE SCALE GENOMIC DNA]</scope>
    <source>
        <strain evidence="1 2">ATCC 14501</strain>
    </source>
</reference>
<organism evidence="1 2">
    <name type="scientific">Clostridium innocuum</name>
    <dbReference type="NCBI Taxonomy" id="1522"/>
    <lineage>
        <taxon>Bacteria</taxon>
        <taxon>Bacillati</taxon>
        <taxon>Bacillota</taxon>
        <taxon>Clostridia</taxon>
        <taxon>Eubacteriales</taxon>
        <taxon>Clostridiaceae</taxon>
        <taxon>Clostridium</taxon>
    </lineage>
</organism>
<dbReference type="RefSeq" id="WP_008728297.1">
    <property type="nucleotide sequence ID" value="NZ_BAAACC010000023.1"/>
</dbReference>
<sequence>MNDIMKKVIVCPKCGKQEYYGMLHWRDGKEMCRKCIYDVWESEGPWRRTPSDEVFPIYEDGKDYTLMTATERSTKSTQEIF</sequence>
<protein>
    <submittedName>
        <fullName evidence="1">Uncharacterized protein</fullName>
    </submittedName>
</protein>
<dbReference type="EMBL" id="CP048838">
    <property type="protein sequence ID" value="QJA04503.1"/>
    <property type="molecule type" value="Genomic_DNA"/>
</dbReference>
<name>A0AAP9MH64_CLOIN</name>
<dbReference type="AlphaFoldDB" id="A0AAP9MH64"/>
<accession>A0AAP9MH64</accession>
<gene>
    <name evidence="1" type="ORF">G4D54_19755</name>
</gene>
<dbReference type="GeneID" id="61927822"/>
<evidence type="ECO:0000313" key="1">
    <source>
        <dbReference type="EMBL" id="QJA04503.1"/>
    </source>
</evidence>